<gene>
    <name evidence="2" type="ORF">KHQ06_00910</name>
</gene>
<keyword evidence="3" id="KW-1185">Reference proteome</keyword>
<evidence type="ECO:0000256" key="1">
    <source>
        <dbReference type="SAM" id="SignalP"/>
    </source>
</evidence>
<proteinExistence type="predicted"/>
<accession>A0ABX8CQC9</accession>
<name>A0ABX8CQC9_9NOCA</name>
<evidence type="ECO:0000313" key="2">
    <source>
        <dbReference type="EMBL" id="QVI21779.1"/>
    </source>
</evidence>
<keyword evidence="1" id="KW-0732">Signal</keyword>
<protein>
    <submittedName>
        <fullName evidence="2">Uncharacterized protein</fullName>
    </submittedName>
</protein>
<dbReference type="Proteomes" id="UP000683310">
    <property type="component" value="Chromosome"/>
</dbReference>
<sequence length="78" mass="8024">MRAVRTAVLAASLLTGLIVPALAVPALASADAISCGQDLNGCASACRERVGNPYVRLTDCVMTNGGWTCSACMYNSET</sequence>
<reference evidence="2 3" key="1">
    <citation type="submission" date="2021-04" db="EMBL/GenBank/DDBJ databases">
        <title>Nocardia tengchongensis.</title>
        <authorList>
            <person name="Zhuang k."/>
            <person name="Ran Y."/>
            <person name="Li W."/>
        </authorList>
    </citation>
    <scope>NUCLEOTIDE SEQUENCE [LARGE SCALE GENOMIC DNA]</scope>
    <source>
        <strain evidence="2 3">CFH S0057</strain>
    </source>
</reference>
<feature type="signal peptide" evidence="1">
    <location>
        <begin position="1"/>
        <end position="23"/>
    </location>
</feature>
<evidence type="ECO:0000313" key="3">
    <source>
        <dbReference type="Proteomes" id="UP000683310"/>
    </source>
</evidence>
<dbReference type="RefSeq" id="WP_213557879.1">
    <property type="nucleotide sequence ID" value="NZ_JBHZDI010000031.1"/>
</dbReference>
<dbReference type="EMBL" id="CP074371">
    <property type="protein sequence ID" value="QVI21779.1"/>
    <property type="molecule type" value="Genomic_DNA"/>
</dbReference>
<feature type="chain" id="PRO_5046209007" evidence="1">
    <location>
        <begin position="24"/>
        <end position="78"/>
    </location>
</feature>
<organism evidence="2 3">
    <name type="scientific">Nocardia tengchongensis</name>
    <dbReference type="NCBI Taxonomy" id="2055889"/>
    <lineage>
        <taxon>Bacteria</taxon>
        <taxon>Bacillati</taxon>
        <taxon>Actinomycetota</taxon>
        <taxon>Actinomycetes</taxon>
        <taxon>Mycobacteriales</taxon>
        <taxon>Nocardiaceae</taxon>
        <taxon>Nocardia</taxon>
    </lineage>
</organism>